<keyword evidence="3" id="KW-1185">Reference proteome</keyword>
<comment type="caution">
    <text evidence="2">The sequence shown here is derived from an EMBL/GenBank/DDBJ whole genome shotgun (WGS) entry which is preliminary data.</text>
</comment>
<evidence type="ECO:0000313" key="3">
    <source>
        <dbReference type="Proteomes" id="UP000291343"/>
    </source>
</evidence>
<sequence length="96" mass="10712">MLKLFILFCGLLASAVAMTGNHHEAFFKQFLSHSKSHPDMSQLIVSNNMDTGSSCEIELHVTESIKGQCIQLGSTRDRGCMAGMYFEPFHDQCLQN</sequence>
<gene>
    <name evidence="2" type="ORF">LSTR_LSTR008755</name>
</gene>
<organism evidence="2 3">
    <name type="scientific">Laodelphax striatellus</name>
    <name type="common">Small brown planthopper</name>
    <name type="synonym">Delphax striatella</name>
    <dbReference type="NCBI Taxonomy" id="195883"/>
    <lineage>
        <taxon>Eukaryota</taxon>
        <taxon>Metazoa</taxon>
        <taxon>Ecdysozoa</taxon>
        <taxon>Arthropoda</taxon>
        <taxon>Hexapoda</taxon>
        <taxon>Insecta</taxon>
        <taxon>Pterygota</taxon>
        <taxon>Neoptera</taxon>
        <taxon>Paraneoptera</taxon>
        <taxon>Hemiptera</taxon>
        <taxon>Auchenorrhyncha</taxon>
        <taxon>Fulgoroidea</taxon>
        <taxon>Delphacidae</taxon>
        <taxon>Criomorphinae</taxon>
        <taxon>Laodelphax</taxon>
    </lineage>
</organism>
<evidence type="ECO:0000256" key="1">
    <source>
        <dbReference type="SAM" id="SignalP"/>
    </source>
</evidence>
<reference evidence="2 3" key="1">
    <citation type="journal article" date="2017" name="Gigascience">
        <title>Genome sequence of the small brown planthopper, Laodelphax striatellus.</title>
        <authorList>
            <person name="Zhu J."/>
            <person name="Jiang F."/>
            <person name="Wang X."/>
            <person name="Yang P."/>
            <person name="Bao Y."/>
            <person name="Zhao W."/>
            <person name="Wang W."/>
            <person name="Lu H."/>
            <person name="Wang Q."/>
            <person name="Cui N."/>
            <person name="Li J."/>
            <person name="Chen X."/>
            <person name="Luo L."/>
            <person name="Yu J."/>
            <person name="Kang L."/>
            <person name="Cui F."/>
        </authorList>
    </citation>
    <scope>NUCLEOTIDE SEQUENCE [LARGE SCALE GENOMIC DNA]</scope>
    <source>
        <strain evidence="2">Lst14</strain>
    </source>
</reference>
<dbReference type="EMBL" id="QKKF02002906">
    <property type="protein sequence ID" value="RZF47951.1"/>
    <property type="molecule type" value="Genomic_DNA"/>
</dbReference>
<evidence type="ECO:0000313" key="2">
    <source>
        <dbReference type="EMBL" id="RZF47951.1"/>
    </source>
</evidence>
<dbReference type="AlphaFoldDB" id="A0A482XSP2"/>
<feature type="chain" id="PRO_5019855074" evidence="1">
    <location>
        <begin position="18"/>
        <end position="96"/>
    </location>
</feature>
<accession>A0A482XSP2</accession>
<dbReference type="Proteomes" id="UP000291343">
    <property type="component" value="Unassembled WGS sequence"/>
</dbReference>
<proteinExistence type="predicted"/>
<keyword evidence="1" id="KW-0732">Signal</keyword>
<protein>
    <submittedName>
        <fullName evidence="2">Uncharacterized protein</fullName>
    </submittedName>
</protein>
<feature type="signal peptide" evidence="1">
    <location>
        <begin position="1"/>
        <end position="17"/>
    </location>
</feature>
<name>A0A482XSP2_LAOST</name>
<dbReference type="InParanoid" id="A0A482XSP2"/>